<protein>
    <submittedName>
        <fullName evidence="10">Ger(X)C family spore germination protein</fullName>
    </submittedName>
</protein>
<dbReference type="GO" id="GO:0009847">
    <property type="term" value="P:spore germination"/>
    <property type="evidence" value="ECO:0007669"/>
    <property type="project" value="InterPro"/>
</dbReference>
<dbReference type="OrthoDB" id="2569624at2"/>
<evidence type="ECO:0000256" key="5">
    <source>
        <dbReference type="ARBA" id="ARBA00023136"/>
    </source>
</evidence>
<organism evidence="10 11">
    <name type="scientific">Oceanobacillus halophilus</name>
    <dbReference type="NCBI Taxonomy" id="930130"/>
    <lineage>
        <taxon>Bacteria</taxon>
        <taxon>Bacillati</taxon>
        <taxon>Bacillota</taxon>
        <taxon>Bacilli</taxon>
        <taxon>Bacillales</taxon>
        <taxon>Bacillaceae</taxon>
        <taxon>Oceanobacillus</taxon>
    </lineage>
</organism>
<proteinExistence type="inferred from homology"/>
<dbReference type="AlphaFoldDB" id="A0A494ZSN6"/>
<keyword evidence="7" id="KW-0449">Lipoprotein</keyword>
<dbReference type="Gene3D" id="3.30.300.210">
    <property type="entry name" value="Nutrient germinant receptor protein C, domain 3"/>
    <property type="match status" value="1"/>
</dbReference>
<feature type="domain" description="Spore germination protein N-terminal" evidence="9">
    <location>
        <begin position="19"/>
        <end position="219"/>
    </location>
</feature>
<dbReference type="Pfam" id="PF05504">
    <property type="entry name" value="Spore_GerAC"/>
    <property type="match status" value="1"/>
</dbReference>
<dbReference type="GO" id="GO:0016020">
    <property type="term" value="C:membrane"/>
    <property type="evidence" value="ECO:0007669"/>
    <property type="project" value="UniProtKB-SubCell"/>
</dbReference>
<name>A0A494ZSN6_9BACI</name>
<feature type="domain" description="Spore germination GerAC-like C-terminal" evidence="8">
    <location>
        <begin position="229"/>
        <end position="395"/>
    </location>
</feature>
<reference evidence="10 11" key="1">
    <citation type="journal article" date="2016" name="Int. J. Syst. Evol. Microbiol.">
        <title>Oceanobacillus halophilus sp. nov., a novel moderately halophilic bacterium from a hypersaline lake.</title>
        <authorList>
            <person name="Amoozegar M.A."/>
            <person name="Bagheri M."/>
            <person name="Makhdoumi A."/>
            <person name="Nikou M.M."/>
            <person name="Fazeli S.A.S."/>
            <person name="Schumann P."/>
            <person name="Sproer C."/>
            <person name="Sanchez-Porro C."/>
            <person name="Ventosa A."/>
        </authorList>
    </citation>
    <scope>NUCLEOTIDE SEQUENCE [LARGE SCALE GENOMIC DNA]</scope>
    <source>
        <strain evidence="10 11">DSM 23996</strain>
    </source>
</reference>
<comment type="caution">
    <text evidence="10">The sequence shown here is derived from an EMBL/GenBank/DDBJ whole genome shotgun (WGS) entry which is preliminary data.</text>
</comment>
<dbReference type="Proteomes" id="UP000269301">
    <property type="component" value="Unassembled WGS sequence"/>
</dbReference>
<gene>
    <name evidence="10" type="ORF">D8M06_18730</name>
</gene>
<keyword evidence="4" id="KW-0732">Signal</keyword>
<dbReference type="Pfam" id="PF25198">
    <property type="entry name" value="Spore_GerAC_N"/>
    <property type="match status" value="1"/>
</dbReference>
<evidence type="ECO:0000256" key="7">
    <source>
        <dbReference type="ARBA" id="ARBA00023288"/>
    </source>
</evidence>
<evidence type="ECO:0000313" key="10">
    <source>
        <dbReference type="EMBL" id="RKQ28551.1"/>
    </source>
</evidence>
<comment type="similarity">
    <text evidence="2">Belongs to the GerABKC lipoprotein family.</text>
</comment>
<dbReference type="InterPro" id="IPR008844">
    <property type="entry name" value="Spore_GerAC-like"/>
</dbReference>
<accession>A0A494ZSN6</accession>
<dbReference type="RefSeq" id="WP_121206108.1">
    <property type="nucleotide sequence ID" value="NZ_RBZP01000030.1"/>
</dbReference>
<evidence type="ECO:0000259" key="9">
    <source>
        <dbReference type="Pfam" id="PF25198"/>
    </source>
</evidence>
<evidence type="ECO:0000259" key="8">
    <source>
        <dbReference type="Pfam" id="PF05504"/>
    </source>
</evidence>
<sequence>MKRIPLLFGILLVLSGCWDRYELEERANLLGLAIDVATEEDMEKEPSVTHKNGEFPDREEDDYIKLTAQISLPGKIKLGPEGGGGEGSKKNAWVLETVGHTIKDAMANLQQQLAEKLYLGHVQIIVISEEIAEKGVTEINDFLRRNPEVRRTSWMVINGGDAKEVLEAAPPVESVPSLYLSNTLDNAVRQGKLPREYLGKFWIDLADIGIDPMIPSIKVEDKDRILVDGMNYFKGDRMVGKFSPIEIGVYMSVMGENQGGYSYAVKLPEEEGIYMIKATERDSKIMTELKNGEPRASIDITIDSIIEEETKTENLNQNTVRKIEQEAEEKAKKLGDEFVKNLQEDGSDVFGLGARIRAKHKNYWNEEIKTNDKWTETYKEMDIKVTYNINIKRTGMEWK</sequence>
<dbReference type="NCBIfam" id="TIGR02887">
    <property type="entry name" value="spore_ger_x_C"/>
    <property type="match status" value="1"/>
</dbReference>
<dbReference type="InterPro" id="IPR046953">
    <property type="entry name" value="Spore_GerAC-like_C"/>
</dbReference>
<dbReference type="InterPro" id="IPR057336">
    <property type="entry name" value="GerAC_N"/>
</dbReference>
<evidence type="ECO:0000256" key="1">
    <source>
        <dbReference type="ARBA" id="ARBA00004635"/>
    </source>
</evidence>
<keyword evidence="3" id="KW-0309">Germination</keyword>
<evidence type="ECO:0000313" key="11">
    <source>
        <dbReference type="Proteomes" id="UP000269301"/>
    </source>
</evidence>
<comment type="subcellular location">
    <subcellularLocation>
        <location evidence="1">Membrane</location>
        <topology evidence="1">Lipid-anchor</topology>
    </subcellularLocation>
</comment>
<keyword evidence="11" id="KW-1185">Reference proteome</keyword>
<evidence type="ECO:0000256" key="6">
    <source>
        <dbReference type="ARBA" id="ARBA00023139"/>
    </source>
</evidence>
<keyword evidence="5" id="KW-0472">Membrane</keyword>
<dbReference type="PROSITE" id="PS51257">
    <property type="entry name" value="PROKAR_LIPOPROTEIN"/>
    <property type="match status" value="1"/>
</dbReference>
<evidence type="ECO:0000256" key="2">
    <source>
        <dbReference type="ARBA" id="ARBA00007886"/>
    </source>
</evidence>
<dbReference type="PANTHER" id="PTHR35789:SF1">
    <property type="entry name" value="SPORE GERMINATION PROTEIN B3"/>
    <property type="match status" value="1"/>
</dbReference>
<dbReference type="InterPro" id="IPR038501">
    <property type="entry name" value="Spore_GerAC_C_sf"/>
</dbReference>
<evidence type="ECO:0000256" key="4">
    <source>
        <dbReference type="ARBA" id="ARBA00022729"/>
    </source>
</evidence>
<dbReference type="PANTHER" id="PTHR35789">
    <property type="entry name" value="SPORE GERMINATION PROTEIN B3"/>
    <property type="match status" value="1"/>
</dbReference>
<evidence type="ECO:0000256" key="3">
    <source>
        <dbReference type="ARBA" id="ARBA00022544"/>
    </source>
</evidence>
<keyword evidence="6" id="KW-0564">Palmitate</keyword>
<dbReference type="EMBL" id="RBZP01000030">
    <property type="protein sequence ID" value="RKQ28551.1"/>
    <property type="molecule type" value="Genomic_DNA"/>
</dbReference>